<organism evidence="2 3">
    <name type="scientific">Stephania yunnanensis</name>
    <dbReference type="NCBI Taxonomy" id="152371"/>
    <lineage>
        <taxon>Eukaryota</taxon>
        <taxon>Viridiplantae</taxon>
        <taxon>Streptophyta</taxon>
        <taxon>Embryophyta</taxon>
        <taxon>Tracheophyta</taxon>
        <taxon>Spermatophyta</taxon>
        <taxon>Magnoliopsida</taxon>
        <taxon>Ranunculales</taxon>
        <taxon>Menispermaceae</taxon>
        <taxon>Menispermoideae</taxon>
        <taxon>Cissampelideae</taxon>
        <taxon>Stephania</taxon>
    </lineage>
</organism>
<name>A0AAP0KZC8_9MAGN</name>
<sequence>MKQLLSSKNSSGSKADMTTFRGPRAEPPIPTERICVKRPAGDDGGLICSNQKYQIQNYRLKTNMMKVILSSCN</sequence>
<evidence type="ECO:0000313" key="3">
    <source>
        <dbReference type="Proteomes" id="UP001420932"/>
    </source>
</evidence>
<dbReference type="Proteomes" id="UP001420932">
    <property type="component" value="Unassembled WGS sequence"/>
</dbReference>
<protein>
    <submittedName>
        <fullName evidence="2">Uncharacterized protein</fullName>
    </submittedName>
</protein>
<evidence type="ECO:0000313" key="2">
    <source>
        <dbReference type="EMBL" id="KAK9160758.1"/>
    </source>
</evidence>
<dbReference type="AlphaFoldDB" id="A0AAP0KZC8"/>
<feature type="region of interest" description="Disordered" evidence="1">
    <location>
        <begin position="1"/>
        <end position="30"/>
    </location>
</feature>
<gene>
    <name evidence="2" type="ORF">Syun_007099</name>
</gene>
<reference evidence="2 3" key="1">
    <citation type="submission" date="2024-01" db="EMBL/GenBank/DDBJ databases">
        <title>Genome assemblies of Stephania.</title>
        <authorList>
            <person name="Yang L."/>
        </authorList>
    </citation>
    <scope>NUCLEOTIDE SEQUENCE [LARGE SCALE GENOMIC DNA]</scope>
    <source>
        <strain evidence="2">YNDBR</strain>
        <tissue evidence="2">Leaf</tissue>
    </source>
</reference>
<dbReference type="EMBL" id="JBBNAF010000003">
    <property type="protein sequence ID" value="KAK9160758.1"/>
    <property type="molecule type" value="Genomic_DNA"/>
</dbReference>
<evidence type="ECO:0000256" key="1">
    <source>
        <dbReference type="SAM" id="MobiDB-lite"/>
    </source>
</evidence>
<proteinExistence type="predicted"/>
<keyword evidence="3" id="KW-1185">Reference proteome</keyword>
<feature type="compositionally biased region" description="Polar residues" evidence="1">
    <location>
        <begin position="1"/>
        <end position="13"/>
    </location>
</feature>
<comment type="caution">
    <text evidence="2">The sequence shown here is derived from an EMBL/GenBank/DDBJ whole genome shotgun (WGS) entry which is preliminary data.</text>
</comment>
<accession>A0AAP0KZC8</accession>